<proteinExistence type="predicted"/>
<gene>
    <name evidence="1" type="ORF">CAL20_09790</name>
</gene>
<dbReference type="RefSeq" id="WP_094837724.1">
    <property type="nucleotide sequence ID" value="NZ_NEVQ01000012.1"/>
</dbReference>
<dbReference type="InterPro" id="IPR018738">
    <property type="entry name" value="DUF2280"/>
</dbReference>
<keyword evidence="2" id="KW-1185">Reference proteome</keyword>
<dbReference type="AlphaFoldDB" id="A0A261U820"/>
<reference evidence="1 2" key="1">
    <citation type="submission" date="2017-05" db="EMBL/GenBank/DDBJ databases">
        <title>Complete and WGS of Bordetella genogroups.</title>
        <authorList>
            <person name="Spilker T."/>
            <person name="LiPuma J."/>
        </authorList>
    </citation>
    <scope>NUCLEOTIDE SEQUENCE [LARGE SCALE GENOMIC DNA]</scope>
    <source>
        <strain evidence="1 2">AU9919</strain>
    </source>
</reference>
<dbReference type="EMBL" id="NEVQ01000012">
    <property type="protein sequence ID" value="OZI57657.1"/>
    <property type="molecule type" value="Genomic_DNA"/>
</dbReference>
<sequence>MATLNEAAKRFIVQALACYDTPSQVSEAVKEEFGIEVPRNQVGQYDPTKASGATLAKKWRDLFFETRERFRKEVAEIPIADQAYRLRQLHRMTQDAMKRKNIVLAASLLEQAAKEQGGMFTNRRELSGPGGKPMEHRTVVVDEKSVAAAVSALEDEF</sequence>
<evidence type="ECO:0000313" key="1">
    <source>
        <dbReference type="EMBL" id="OZI57657.1"/>
    </source>
</evidence>
<protein>
    <recommendedName>
        <fullName evidence="3">DUF2280 domain-containing protein</fullName>
    </recommendedName>
</protein>
<name>A0A261U820_9BORD</name>
<dbReference type="Proteomes" id="UP000216885">
    <property type="component" value="Unassembled WGS sequence"/>
</dbReference>
<evidence type="ECO:0000313" key="2">
    <source>
        <dbReference type="Proteomes" id="UP000216885"/>
    </source>
</evidence>
<dbReference type="Pfam" id="PF10045">
    <property type="entry name" value="DUF2280"/>
    <property type="match status" value="1"/>
</dbReference>
<accession>A0A261U820</accession>
<evidence type="ECO:0008006" key="3">
    <source>
        <dbReference type="Google" id="ProtNLM"/>
    </source>
</evidence>
<comment type="caution">
    <text evidence="1">The sequence shown here is derived from an EMBL/GenBank/DDBJ whole genome shotgun (WGS) entry which is preliminary data.</text>
</comment>
<organism evidence="1 2">
    <name type="scientific">Bordetella genomosp. 4</name>
    <dbReference type="NCBI Taxonomy" id="463044"/>
    <lineage>
        <taxon>Bacteria</taxon>
        <taxon>Pseudomonadati</taxon>
        <taxon>Pseudomonadota</taxon>
        <taxon>Betaproteobacteria</taxon>
        <taxon>Burkholderiales</taxon>
        <taxon>Alcaligenaceae</taxon>
        <taxon>Bordetella</taxon>
    </lineage>
</organism>